<protein>
    <recommendedName>
        <fullName evidence="4">Type II secretion system protein GspC N-terminal domain-containing protein</fullName>
    </recommendedName>
</protein>
<keyword evidence="1" id="KW-0812">Transmembrane</keyword>
<gene>
    <name evidence="2" type="ORF">PPG34_08340</name>
</gene>
<evidence type="ECO:0000313" key="2">
    <source>
        <dbReference type="EMBL" id="MDT7042358.1"/>
    </source>
</evidence>
<dbReference type="Proteomes" id="UP001250932">
    <property type="component" value="Unassembled WGS sequence"/>
</dbReference>
<comment type="caution">
    <text evidence="2">The sequence shown here is derived from an EMBL/GenBank/DDBJ whole genome shotgun (WGS) entry which is preliminary data.</text>
</comment>
<accession>A0ABU3K7N3</accession>
<name>A0ABU3K7N3_9BACT</name>
<keyword evidence="3" id="KW-1185">Reference proteome</keyword>
<evidence type="ECO:0000256" key="1">
    <source>
        <dbReference type="SAM" id="Phobius"/>
    </source>
</evidence>
<proteinExistence type="predicted"/>
<dbReference type="EMBL" id="JAQOUE010000001">
    <property type="protein sequence ID" value="MDT7042358.1"/>
    <property type="molecule type" value="Genomic_DNA"/>
</dbReference>
<evidence type="ECO:0008006" key="4">
    <source>
        <dbReference type="Google" id="ProtNLM"/>
    </source>
</evidence>
<organism evidence="2 3">
    <name type="scientific">Candidatus Nitronereus thalassa</name>
    <dbReference type="NCBI Taxonomy" id="3020898"/>
    <lineage>
        <taxon>Bacteria</taxon>
        <taxon>Pseudomonadati</taxon>
        <taxon>Nitrospirota</taxon>
        <taxon>Nitrospiria</taxon>
        <taxon>Nitrospirales</taxon>
        <taxon>Nitrospiraceae</taxon>
        <taxon>Candidatus Nitronereus</taxon>
    </lineage>
</organism>
<keyword evidence="1" id="KW-1133">Transmembrane helix</keyword>
<keyword evidence="1" id="KW-0472">Membrane</keyword>
<evidence type="ECO:0000313" key="3">
    <source>
        <dbReference type="Proteomes" id="UP001250932"/>
    </source>
</evidence>
<feature type="transmembrane region" description="Helical" evidence="1">
    <location>
        <begin position="6"/>
        <end position="24"/>
    </location>
</feature>
<dbReference type="RefSeq" id="WP_313832748.1">
    <property type="nucleotide sequence ID" value="NZ_JAQOUE010000001.1"/>
</dbReference>
<reference evidence="2 3" key="1">
    <citation type="journal article" date="2023" name="ISME J.">
        <title>Cultivation and genomic characterization of novel and ubiquitous marine nitrite-oxidizing bacteria from the Nitrospirales.</title>
        <authorList>
            <person name="Mueller A.J."/>
            <person name="Daebeler A."/>
            <person name="Herbold C.W."/>
            <person name="Kirkegaard R.H."/>
            <person name="Daims H."/>
        </authorList>
    </citation>
    <scope>NUCLEOTIDE SEQUENCE [LARGE SCALE GENOMIC DNA]</scope>
    <source>
        <strain evidence="2 3">EB</strain>
    </source>
</reference>
<sequence length="186" mass="19952">MRNLLNNPWVVGALCVLALITVYVRVFDSKSPSPLAVEVAQVPAPAPTPAPVPPTPVAASPVNQVASLDTVPSQPITVGWPKEISGDPFQPAATDSLLQGEFFQEVGNQEGGTVRSVTPSAINLHAVFVDGSTRLAMINRELVREGEQIHGYVVDRIQRDGVRLLGKNEPRWLEFGGVQKETPEAS</sequence>